<dbReference type="STRING" id="1149755.A0A2J6RQK3"/>
<protein>
    <submittedName>
        <fullName evidence="1">Uncharacterized protein</fullName>
    </submittedName>
</protein>
<proteinExistence type="predicted"/>
<dbReference type="AlphaFoldDB" id="A0A2J6RQK3"/>
<reference evidence="1 2" key="1">
    <citation type="submission" date="2016-04" db="EMBL/GenBank/DDBJ databases">
        <title>A degradative enzymes factory behind the ericoid mycorrhizal symbiosis.</title>
        <authorList>
            <consortium name="DOE Joint Genome Institute"/>
            <person name="Martino E."/>
            <person name="Morin E."/>
            <person name="Grelet G."/>
            <person name="Kuo A."/>
            <person name="Kohler A."/>
            <person name="Daghino S."/>
            <person name="Barry K."/>
            <person name="Choi C."/>
            <person name="Cichocki N."/>
            <person name="Clum A."/>
            <person name="Copeland A."/>
            <person name="Hainaut M."/>
            <person name="Haridas S."/>
            <person name="Labutti K."/>
            <person name="Lindquist E."/>
            <person name="Lipzen A."/>
            <person name="Khouja H.-R."/>
            <person name="Murat C."/>
            <person name="Ohm R."/>
            <person name="Olson A."/>
            <person name="Spatafora J."/>
            <person name="Veneault-Fourrey C."/>
            <person name="Henrissat B."/>
            <person name="Grigoriev I."/>
            <person name="Martin F."/>
            <person name="Perotto S."/>
        </authorList>
    </citation>
    <scope>NUCLEOTIDE SEQUENCE [LARGE SCALE GENOMIC DNA]</scope>
    <source>
        <strain evidence="1 2">F</strain>
    </source>
</reference>
<gene>
    <name evidence="1" type="ORF">L207DRAFT_488778</name>
</gene>
<accession>A0A2J6RQK3</accession>
<sequence length="301" mass="33883">MDFKPLIPPSPTRRSDFDLSSATAFFNVLHSNFSLSTLLLIGAAFQTLLVLLPIPKTYALSPAITLLVLRLTHTMLVTYRIIPNPYLKNAIPKKSSAQVLDRNGNFTGPGKEKVAILLLGAKSNHPLGIFAPDFKYVSGLLQRMTNELENDPTQDSGFLGQTSLERTDANGAREFILVSYWRSIEDVHKYAHGPAHREAWKWWESTLKHHDYIGFMHEVYEADKGMWEGVYINFQPTLLGNTTYLKKDGKLVGGEVKEEWVSPLLDANRGALRSSARRRGLVDDKKLVGDMFKENAYVAEF</sequence>
<dbReference type="Pfam" id="PF13826">
    <property type="entry name" value="Monooxy_af470-like"/>
    <property type="match status" value="1"/>
</dbReference>
<name>A0A2J6RQK3_HYAVF</name>
<dbReference type="Proteomes" id="UP000235786">
    <property type="component" value="Unassembled WGS sequence"/>
</dbReference>
<dbReference type="EMBL" id="KZ613945">
    <property type="protein sequence ID" value="PMD40792.1"/>
    <property type="molecule type" value="Genomic_DNA"/>
</dbReference>
<dbReference type="InterPro" id="IPR025444">
    <property type="entry name" value="Monooxy_af470"/>
</dbReference>
<dbReference type="OrthoDB" id="3202396at2759"/>
<organism evidence="1 2">
    <name type="scientific">Hyaloscypha variabilis (strain UAMH 11265 / GT02V1 / F)</name>
    <name type="common">Meliniomyces variabilis</name>
    <dbReference type="NCBI Taxonomy" id="1149755"/>
    <lineage>
        <taxon>Eukaryota</taxon>
        <taxon>Fungi</taxon>
        <taxon>Dikarya</taxon>
        <taxon>Ascomycota</taxon>
        <taxon>Pezizomycotina</taxon>
        <taxon>Leotiomycetes</taxon>
        <taxon>Helotiales</taxon>
        <taxon>Hyaloscyphaceae</taxon>
        <taxon>Hyaloscypha</taxon>
        <taxon>Hyaloscypha variabilis</taxon>
    </lineage>
</organism>
<dbReference type="InterPro" id="IPR011008">
    <property type="entry name" value="Dimeric_a/b-barrel"/>
</dbReference>
<dbReference type="SUPFAM" id="SSF54909">
    <property type="entry name" value="Dimeric alpha+beta barrel"/>
    <property type="match status" value="1"/>
</dbReference>
<keyword evidence="2" id="KW-1185">Reference proteome</keyword>
<evidence type="ECO:0000313" key="2">
    <source>
        <dbReference type="Proteomes" id="UP000235786"/>
    </source>
</evidence>
<evidence type="ECO:0000313" key="1">
    <source>
        <dbReference type="EMBL" id="PMD40792.1"/>
    </source>
</evidence>